<keyword evidence="5 11" id="KW-0489">Methyltransferase</keyword>
<dbReference type="PaxDb" id="353153-Q4DIT8"/>
<keyword evidence="7" id="KW-0949">S-adenosyl-L-methionine</keyword>
<reference evidence="11 12" key="1">
    <citation type="journal article" date="2005" name="Science">
        <title>The genome sequence of Trypanosoma cruzi, etiologic agent of Chagas disease.</title>
        <authorList>
            <person name="El-Sayed N.M."/>
            <person name="Myler P.J."/>
            <person name="Bartholomeu D.C."/>
            <person name="Nilsson D."/>
            <person name="Aggarwal G."/>
            <person name="Tran A.N."/>
            <person name="Ghedin E."/>
            <person name="Worthey E.A."/>
            <person name="Delcher A.L."/>
            <person name="Blandin G."/>
            <person name="Westenberger S.J."/>
            <person name="Caler E."/>
            <person name="Cerqueira G.C."/>
            <person name="Branche C."/>
            <person name="Haas B."/>
            <person name="Anupama A."/>
            <person name="Arner E."/>
            <person name="Aslund L."/>
            <person name="Attipoe P."/>
            <person name="Bontempi E."/>
            <person name="Bringaud F."/>
            <person name="Burton P."/>
            <person name="Cadag E."/>
            <person name="Campbell D.A."/>
            <person name="Carrington M."/>
            <person name="Crabtree J."/>
            <person name="Darban H."/>
            <person name="da Silveira J.F."/>
            <person name="de Jong P."/>
            <person name="Edwards K."/>
            <person name="Englund P.T."/>
            <person name="Fazelina G."/>
            <person name="Feldblyum T."/>
            <person name="Ferella M."/>
            <person name="Frasch A.C."/>
            <person name="Gull K."/>
            <person name="Horn D."/>
            <person name="Hou L."/>
            <person name="Huang Y."/>
            <person name="Kindlund E."/>
            <person name="Klingbeil M."/>
            <person name="Kluge S."/>
            <person name="Koo H."/>
            <person name="Lacerda D."/>
            <person name="Levin M.J."/>
            <person name="Lorenzi H."/>
            <person name="Louie T."/>
            <person name="Machado C.R."/>
            <person name="McCulloch R."/>
            <person name="McKenna A."/>
            <person name="Mizuno Y."/>
            <person name="Mottram J.C."/>
            <person name="Nelson S."/>
            <person name="Ochaya S."/>
            <person name="Osoegawa K."/>
            <person name="Pai G."/>
            <person name="Parsons M."/>
            <person name="Pentony M."/>
            <person name="Pettersson U."/>
            <person name="Pop M."/>
            <person name="Ramirez J.L."/>
            <person name="Rinta J."/>
            <person name="Robertson L."/>
            <person name="Salzberg S.L."/>
            <person name="Sanchez D.O."/>
            <person name="Seyler A."/>
            <person name="Sharma R."/>
            <person name="Shetty J."/>
            <person name="Simpson A.J."/>
            <person name="Sisk E."/>
            <person name="Tammi M.T."/>
            <person name="Tarleton R."/>
            <person name="Teixeira S."/>
            <person name="Van Aken S."/>
            <person name="Vogt C."/>
            <person name="Ward P.N."/>
            <person name="Wickstead B."/>
            <person name="Wortman J."/>
            <person name="White O."/>
            <person name="Fraser C.M."/>
            <person name="Stuart K.D."/>
            <person name="Andersson B."/>
        </authorList>
    </citation>
    <scope>NUCLEOTIDE SEQUENCE [LARGE SCALE GENOMIC DNA]</scope>
    <source>
        <strain evidence="11 12">CL Brener</strain>
    </source>
</reference>
<evidence type="ECO:0000256" key="3">
    <source>
        <dbReference type="ARBA" id="ARBA00006729"/>
    </source>
</evidence>
<keyword evidence="9" id="KW-1133">Transmembrane helix</keyword>
<comment type="catalytic activity">
    <reaction evidence="8">
        <text>2-[(3S)-amino-3-carboxypropyl]-L-histidyl-[translation elongation factor 2] + 4 S-adenosyl-L-methionine = diphthine methyl ester-[translation elongation factor 2] + 4 S-adenosyl-L-homocysteine + 3 H(+)</text>
        <dbReference type="Rhea" id="RHEA:42652"/>
        <dbReference type="Rhea" id="RHEA-COMP:9749"/>
        <dbReference type="Rhea" id="RHEA-COMP:10173"/>
        <dbReference type="ChEBI" id="CHEBI:15378"/>
        <dbReference type="ChEBI" id="CHEBI:57856"/>
        <dbReference type="ChEBI" id="CHEBI:59789"/>
        <dbReference type="ChEBI" id="CHEBI:73995"/>
        <dbReference type="ChEBI" id="CHEBI:79005"/>
        <dbReference type="EC" id="2.1.1.314"/>
    </reaction>
</comment>
<dbReference type="FunFam" id="3.30.950.10:FF:000004">
    <property type="entry name" value="Diphthine synthase putative"/>
    <property type="match status" value="1"/>
</dbReference>
<comment type="pathway">
    <text evidence="2">Protein modification; peptidyl-diphthamide biosynthesis.</text>
</comment>
<evidence type="ECO:0000313" key="12">
    <source>
        <dbReference type="Proteomes" id="UP000002296"/>
    </source>
</evidence>
<evidence type="ECO:0000259" key="10">
    <source>
        <dbReference type="Pfam" id="PF00590"/>
    </source>
</evidence>
<proteinExistence type="inferred from homology"/>
<evidence type="ECO:0000256" key="9">
    <source>
        <dbReference type="SAM" id="Phobius"/>
    </source>
</evidence>
<dbReference type="CDD" id="cd11647">
    <property type="entry name" value="DHP5_DphB"/>
    <property type="match status" value="1"/>
</dbReference>
<dbReference type="InterPro" id="IPR014777">
    <property type="entry name" value="4pyrrole_Mease_sub1"/>
</dbReference>
<evidence type="ECO:0000256" key="4">
    <source>
        <dbReference type="ARBA" id="ARBA00011927"/>
    </source>
</evidence>
<dbReference type="SUPFAM" id="SSF53790">
    <property type="entry name" value="Tetrapyrrole methylase"/>
    <property type="match status" value="1"/>
</dbReference>
<comment type="function">
    <text evidence="1">S-adenosyl-L-methionine-dependent methyltransferase that catalyzes four methylations of the modified target histidine residue in translation elongation factor 2 (EF-2), to form an intermediate called diphthine methyl ester. The four successive methylation reactions represent the second step of diphthamide biosynthesis.</text>
</comment>
<dbReference type="FunFam" id="3.40.1010.10:FF:000004">
    <property type="entry name" value="Putative diphthine synthase"/>
    <property type="match status" value="1"/>
</dbReference>
<name>Q4DIT8_TRYCC</name>
<dbReference type="EMBL" id="AAHK01000433">
    <property type="protein sequence ID" value="EAN92448.1"/>
    <property type="molecule type" value="Genomic_DNA"/>
</dbReference>
<feature type="transmembrane region" description="Helical" evidence="9">
    <location>
        <begin position="23"/>
        <end position="42"/>
    </location>
</feature>
<dbReference type="GO" id="GO:0141133">
    <property type="term" value="F:diphthine methyl ester synthase activity"/>
    <property type="evidence" value="ECO:0007669"/>
    <property type="project" value="UniProtKB-EC"/>
</dbReference>
<dbReference type="InterPro" id="IPR004551">
    <property type="entry name" value="Dphthn_synthase"/>
</dbReference>
<keyword evidence="12" id="KW-1185">Reference proteome</keyword>
<evidence type="ECO:0000313" key="11">
    <source>
        <dbReference type="EMBL" id="EAN92448.1"/>
    </source>
</evidence>
<evidence type="ECO:0000256" key="5">
    <source>
        <dbReference type="ARBA" id="ARBA00022603"/>
    </source>
</evidence>
<dbReference type="AlphaFoldDB" id="Q4DIT8"/>
<dbReference type="InParanoid" id="Q4DIT8"/>
<dbReference type="GO" id="GO:0032259">
    <property type="term" value="P:methylation"/>
    <property type="evidence" value="ECO:0007669"/>
    <property type="project" value="UniProtKB-KW"/>
</dbReference>
<dbReference type="eggNOG" id="KOG3123">
    <property type="taxonomic scope" value="Eukaryota"/>
</dbReference>
<keyword evidence="9" id="KW-0812">Transmembrane</keyword>
<feature type="transmembrane region" description="Helical" evidence="9">
    <location>
        <begin position="49"/>
        <end position="74"/>
    </location>
</feature>
<dbReference type="UniPathway" id="UPA00559"/>
<comment type="caution">
    <text evidence="11">The sequence shown here is derived from an EMBL/GenBank/DDBJ whole genome shotgun (WGS) entry which is preliminary data.</text>
</comment>
<dbReference type="NCBIfam" id="TIGR00522">
    <property type="entry name" value="dph5"/>
    <property type="match status" value="1"/>
</dbReference>
<dbReference type="KEGG" id="tcr:511389.130"/>
<evidence type="ECO:0000256" key="7">
    <source>
        <dbReference type="ARBA" id="ARBA00022691"/>
    </source>
</evidence>
<dbReference type="GO" id="GO:0017183">
    <property type="term" value="P:protein histidyl modification to diphthamide"/>
    <property type="evidence" value="ECO:0007669"/>
    <property type="project" value="UniProtKB-UniPathway"/>
</dbReference>
<dbReference type="OMA" id="CTGLEMY"/>
<dbReference type="STRING" id="353153.Q4DIT8"/>
<sequence length="334" mass="37837">MPFEFICLFFYAFWVDLTWSGEIWAHWKRLFILSCFFFFLICTRKRPGLIYLHILVQLLIFGNVIMFTLVGLGLGDASDITLKGLKAVHEADVVYLEAYTSFLINSSAEELANVYERPVLVADREMVESGEVLQEASDKKVVLLVVGDVFGATTHFDLVVRCHEQGIPCRSIHNASIINAVGCCGLQLYRFGQVISLCFWTETWHPDSWYDRLMSNREMGLHTLVLLDIRVKEISDENLARGRNVYEPPRYMRINEAIEQILEVEQKKKGGAVAEDGSTMSIALARVGSNTQQVVAGAMRELRGLDFGDPLHSLIIAGDIHTCETEHVNLFRLK</sequence>
<evidence type="ECO:0000256" key="8">
    <source>
        <dbReference type="ARBA" id="ARBA00048752"/>
    </source>
</evidence>
<dbReference type="GeneID" id="3545809"/>
<evidence type="ECO:0000256" key="1">
    <source>
        <dbReference type="ARBA" id="ARBA00004006"/>
    </source>
</evidence>
<dbReference type="HAMAP" id="MF_01084">
    <property type="entry name" value="Diphthine_synth"/>
    <property type="match status" value="1"/>
</dbReference>
<gene>
    <name evidence="11" type="ORF">Tc00.1047053511389.130</name>
</gene>
<keyword evidence="6 11" id="KW-0808">Transferase</keyword>
<dbReference type="EC" id="2.1.1.314" evidence="4"/>
<dbReference type="Proteomes" id="UP000002296">
    <property type="component" value="Unassembled WGS sequence"/>
</dbReference>
<dbReference type="PANTHER" id="PTHR10882:SF0">
    <property type="entry name" value="DIPHTHINE METHYL ESTER SYNTHASE"/>
    <property type="match status" value="1"/>
</dbReference>
<dbReference type="Gene3D" id="3.30.950.10">
    <property type="entry name" value="Methyltransferase, Cobalt-precorrin-4 Transmethylase, Domain 2"/>
    <property type="match status" value="1"/>
</dbReference>
<dbReference type="Pfam" id="PF00590">
    <property type="entry name" value="TP_methylase"/>
    <property type="match status" value="1"/>
</dbReference>
<accession>Q4DIT8</accession>
<dbReference type="FunCoup" id="Q4DIT8">
    <property type="interactions" value="674"/>
</dbReference>
<dbReference type="Gene3D" id="3.40.1010.10">
    <property type="entry name" value="Cobalt-precorrin-4 Transmethylase, Domain 1"/>
    <property type="match status" value="1"/>
</dbReference>
<dbReference type="InterPro" id="IPR014776">
    <property type="entry name" value="4pyrrole_Mease_sub2"/>
</dbReference>
<keyword evidence="9" id="KW-0472">Membrane</keyword>
<dbReference type="InterPro" id="IPR035996">
    <property type="entry name" value="4pyrrol_Methylase_sf"/>
</dbReference>
<evidence type="ECO:0000256" key="6">
    <source>
        <dbReference type="ARBA" id="ARBA00022679"/>
    </source>
</evidence>
<dbReference type="SMR" id="Q4DIT8"/>
<dbReference type="PANTHER" id="PTHR10882">
    <property type="entry name" value="DIPHTHINE SYNTHASE"/>
    <property type="match status" value="1"/>
</dbReference>
<dbReference type="InterPro" id="IPR000878">
    <property type="entry name" value="4pyrrol_Mease"/>
</dbReference>
<comment type="similarity">
    <text evidence="3">Belongs to the diphthine synthase family.</text>
</comment>
<feature type="domain" description="Tetrapyrrole methylase" evidence="10">
    <location>
        <begin position="66"/>
        <end position="261"/>
    </location>
</feature>
<evidence type="ECO:0000256" key="2">
    <source>
        <dbReference type="ARBA" id="ARBA00005156"/>
    </source>
</evidence>
<protein>
    <recommendedName>
        <fullName evidence="4">diphthine methyl ester synthase</fullName>
        <ecNumber evidence="4">2.1.1.314</ecNumber>
    </recommendedName>
</protein>
<organism evidence="11 12">
    <name type="scientific">Trypanosoma cruzi (strain CL Brener)</name>
    <dbReference type="NCBI Taxonomy" id="353153"/>
    <lineage>
        <taxon>Eukaryota</taxon>
        <taxon>Discoba</taxon>
        <taxon>Euglenozoa</taxon>
        <taxon>Kinetoplastea</taxon>
        <taxon>Metakinetoplastina</taxon>
        <taxon>Trypanosomatida</taxon>
        <taxon>Trypanosomatidae</taxon>
        <taxon>Trypanosoma</taxon>
        <taxon>Schizotrypanum</taxon>
    </lineage>
</organism>
<dbReference type="RefSeq" id="XP_814299.1">
    <property type="nucleotide sequence ID" value="XM_809206.1"/>
</dbReference>